<dbReference type="AlphaFoldDB" id="A0A550CE58"/>
<dbReference type="Proteomes" id="UP000320762">
    <property type="component" value="Unassembled WGS sequence"/>
</dbReference>
<organism evidence="2 3">
    <name type="scientific">Schizophyllum amplum</name>
    <dbReference type="NCBI Taxonomy" id="97359"/>
    <lineage>
        <taxon>Eukaryota</taxon>
        <taxon>Fungi</taxon>
        <taxon>Dikarya</taxon>
        <taxon>Basidiomycota</taxon>
        <taxon>Agaricomycotina</taxon>
        <taxon>Agaricomycetes</taxon>
        <taxon>Agaricomycetidae</taxon>
        <taxon>Agaricales</taxon>
        <taxon>Schizophyllaceae</taxon>
        <taxon>Schizophyllum</taxon>
    </lineage>
</organism>
<reference evidence="2 3" key="1">
    <citation type="journal article" date="2019" name="New Phytol.">
        <title>Comparative genomics reveals unique wood-decay strategies and fruiting body development in the Schizophyllaceae.</title>
        <authorList>
            <person name="Almasi E."/>
            <person name="Sahu N."/>
            <person name="Krizsan K."/>
            <person name="Balint B."/>
            <person name="Kovacs G.M."/>
            <person name="Kiss B."/>
            <person name="Cseklye J."/>
            <person name="Drula E."/>
            <person name="Henrissat B."/>
            <person name="Nagy I."/>
            <person name="Chovatia M."/>
            <person name="Adam C."/>
            <person name="LaButti K."/>
            <person name="Lipzen A."/>
            <person name="Riley R."/>
            <person name="Grigoriev I.V."/>
            <person name="Nagy L.G."/>
        </authorList>
    </citation>
    <scope>NUCLEOTIDE SEQUENCE [LARGE SCALE GENOMIC DNA]</scope>
    <source>
        <strain evidence="2 3">NL-1724</strain>
    </source>
</reference>
<protein>
    <submittedName>
        <fullName evidence="2">Uncharacterized protein</fullName>
    </submittedName>
</protein>
<dbReference type="EMBL" id="VDMD01000010">
    <property type="protein sequence ID" value="TRM63067.1"/>
    <property type="molecule type" value="Genomic_DNA"/>
</dbReference>
<keyword evidence="3" id="KW-1185">Reference proteome</keyword>
<comment type="caution">
    <text evidence="2">The sequence shown here is derived from an EMBL/GenBank/DDBJ whole genome shotgun (WGS) entry which is preliminary data.</text>
</comment>
<name>A0A550CE58_9AGAR</name>
<proteinExistence type="predicted"/>
<feature type="compositionally biased region" description="Basic residues" evidence="1">
    <location>
        <begin position="177"/>
        <end position="187"/>
    </location>
</feature>
<feature type="region of interest" description="Disordered" evidence="1">
    <location>
        <begin position="84"/>
        <end position="103"/>
    </location>
</feature>
<feature type="compositionally biased region" description="Basic and acidic residues" evidence="1">
    <location>
        <begin position="91"/>
        <end position="100"/>
    </location>
</feature>
<sequence length="203" mass="22555">MNRLPTLSSDEARLPPLPSCVAQSANGWHCGWLVDEAWITTFLHQRASRRLSAPTLRARLETAAAYLSMAADCDVRAVFVATKSPMDEEGSPEHETKRSPTGEPFLALCSTQPALTFLRRPTSDQLDELCGVLGDELRAELRWEEGVSEEEETAKVFGHLLTSSSGSEMSEKEKPRRWASVRRKLALPRRSTDTSVSLESRAE</sequence>
<evidence type="ECO:0000256" key="1">
    <source>
        <dbReference type="SAM" id="MobiDB-lite"/>
    </source>
</evidence>
<evidence type="ECO:0000313" key="2">
    <source>
        <dbReference type="EMBL" id="TRM63067.1"/>
    </source>
</evidence>
<feature type="region of interest" description="Disordered" evidence="1">
    <location>
        <begin position="160"/>
        <end position="203"/>
    </location>
</feature>
<gene>
    <name evidence="2" type="ORF">BD626DRAFT_32560</name>
</gene>
<evidence type="ECO:0000313" key="3">
    <source>
        <dbReference type="Proteomes" id="UP000320762"/>
    </source>
</evidence>
<accession>A0A550CE58</accession>
<dbReference type="OrthoDB" id="2885606at2759"/>
<feature type="compositionally biased region" description="Polar residues" evidence="1">
    <location>
        <begin position="193"/>
        <end position="203"/>
    </location>
</feature>